<dbReference type="AlphaFoldDB" id="A0A9N9DT75"/>
<protein>
    <submittedName>
        <fullName evidence="1">7207_t:CDS:1</fullName>
    </submittedName>
</protein>
<name>A0A9N9DT75_9GLOM</name>
<dbReference type="EMBL" id="CAJVPV010010108">
    <property type="protein sequence ID" value="CAG8648058.1"/>
    <property type="molecule type" value="Genomic_DNA"/>
</dbReference>
<dbReference type="Proteomes" id="UP000789342">
    <property type="component" value="Unassembled WGS sequence"/>
</dbReference>
<sequence length="812" mass="92510">TLVSKLTQGNQAGVSEWIPFGAGYSLGTLLSHLASAQMETTEIRIMRSQTLDFLDEFLTQIFSDDTSRSNVTMSSIDTNLGIMIGLSKFNREVEEKVETIYQRAISDIEEFVKKEGNVDSRIRKRIVGSSWLAGFSKGEVREEVVEILRKATKISGEKREWNGNYFHFSQAYSHALQAILLAKPSSHYMVSYSSQINAQIDMLKSREATQRYIAILTLGSLAGVNYFERILSTHNESYYFFSLASDTTTALVLDTLQSISIISGMNVKDVKGGRIALAVLGRIVQYASRLSDEFSSTFTTSSMEPKDYSRLPVQSYLRTLFNWLTKMSKAEKLGSPINVEAVNLIISTISKVKVALPPVNWFPLLTRFGDPAYKRCNLHYKSILMAIQHCQQSTSVMEFLIYSLVRFPEIHKSPDNDIEFEKLLVGNAMGKILELCGFENTLVDNENRTSKKGTEINKTRGMENVLKSVTIPSSRVTEIVDCVLNSLFEETEDRETSKDIELRTIFLTTIVGHISRINSNKSHSTGNSTLLQDIRKLLKEKYYVLQPPSDEEQAQIIRLFVHSCILNIEDIDHHASPDLSKEAIVLCTMSELDRIDPIKHLIPFLSERLINVDVMSLELSSVSNLIFSWIFRSINVHIHSSAKSEINKRRNRLEWLTKILDLLLILGTQRKGERINLADDREIFEYGMKVALCGLVNLSWDENLANITTLEKSYTCEYYEMWDKEFERIVQDKASVRKLSTLIPREALIQSHESEQFDAIVKKVVKRLLRLLELVPTTPNYVEYRFALRSTLTNLRPHITTQEYLEIVSSQP</sequence>
<proteinExistence type="predicted"/>
<evidence type="ECO:0000313" key="1">
    <source>
        <dbReference type="EMBL" id="CAG8648058.1"/>
    </source>
</evidence>
<evidence type="ECO:0000313" key="2">
    <source>
        <dbReference type="Proteomes" id="UP000789342"/>
    </source>
</evidence>
<reference evidence="1" key="1">
    <citation type="submission" date="2021-06" db="EMBL/GenBank/DDBJ databases">
        <authorList>
            <person name="Kallberg Y."/>
            <person name="Tangrot J."/>
            <person name="Rosling A."/>
        </authorList>
    </citation>
    <scope>NUCLEOTIDE SEQUENCE</scope>
    <source>
        <strain evidence="1">CL551</strain>
    </source>
</reference>
<dbReference type="OrthoDB" id="2430492at2759"/>
<accession>A0A9N9DT75</accession>
<feature type="non-terminal residue" evidence="1">
    <location>
        <position position="812"/>
    </location>
</feature>
<keyword evidence="2" id="KW-1185">Reference proteome</keyword>
<gene>
    <name evidence="1" type="ORF">AMORRO_LOCUS9827</name>
</gene>
<comment type="caution">
    <text evidence="1">The sequence shown here is derived from an EMBL/GenBank/DDBJ whole genome shotgun (WGS) entry which is preliminary data.</text>
</comment>
<organism evidence="1 2">
    <name type="scientific">Acaulospora morrowiae</name>
    <dbReference type="NCBI Taxonomy" id="94023"/>
    <lineage>
        <taxon>Eukaryota</taxon>
        <taxon>Fungi</taxon>
        <taxon>Fungi incertae sedis</taxon>
        <taxon>Mucoromycota</taxon>
        <taxon>Glomeromycotina</taxon>
        <taxon>Glomeromycetes</taxon>
        <taxon>Diversisporales</taxon>
        <taxon>Acaulosporaceae</taxon>
        <taxon>Acaulospora</taxon>
    </lineage>
</organism>